<feature type="region of interest" description="Disordered" evidence="1">
    <location>
        <begin position="1"/>
        <end position="24"/>
    </location>
</feature>
<accession>A0A0W0VMD6</accession>
<dbReference type="OrthoDB" id="9801841at2"/>
<dbReference type="STRING" id="45067.Llan_1683"/>
<organism evidence="2 3">
    <name type="scientific">Legionella lansingensis</name>
    <dbReference type="NCBI Taxonomy" id="45067"/>
    <lineage>
        <taxon>Bacteria</taxon>
        <taxon>Pseudomonadati</taxon>
        <taxon>Pseudomonadota</taxon>
        <taxon>Gammaproteobacteria</taxon>
        <taxon>Legionellales</taxon>
        <taxon>Legionellaceae</taxon>
        <taxon>Legionella</taxon>
    </lineage>
</organism>
<dbReference type="eggNOG" id="ENOG5031F4H">
    <property type="taxonomic scope" value="Bacteria"/>
</dbReference>
<dbReference type="SUPFAM" id="SSF48403">
    <property type="entry name" value="Ankyrin repeat"/>
    <property type="match status" value="1"/>
</dbReference>
<proteinExistence type="predicted"/>
<dbReference type="InterPro" id="IPR036770">
    <property type="entry name" value="Ankyrin_rpt-contain_sf"/>
</dbReference>
<dbReference type="SUPFAM" id="SSF56112">
    <property type="entry name" value="Protein kinase-like (PK-like)"/>
    <property type="match status" value="1"/>
</dbReference>
<sequence length="414" mass="47416">MTKEDATTNGLQGQPGSKKEISATSNQTPRLIFYEDPGNYEIRLTKQELAELNKIIKGLPSSTQAAHKEEHHVERINSKYTLLFTESGYYLVGEGRRKNKKNSFLDLRTDYGSTAKMCIKLEEKDGDYILSNKVYTAKKHNAASENREKEIALMQKIYGLGEIIFTREENQTYLIMPKIPGQELGKLDFKNLDETKFKEMIVNTITELVRINAKKILHNNLNPYDIFYDKDSQRIYFSGFGAGSEVDRIDLYSDSQALTFTLQTVIDNYLLSHITSLDLTTDAQDRRVELTTSLAERIIRIVHEIDSPDDTTLQKRIQSALDNALSIVRVRLDSESLQSLPQDELVNLMFKAIKINDEKSLKEFLPYCNEDTLNQYRDREGMTLLQCAEYNQRTEMINDLLEAGASPTYLQTPS</sequence>
<evidence type="ECO:0008006" key="4">
    <source>
        <dbReference type="Google" id="ProtNLM"/>
    </source>
</evidence>
<dbReference type="InterPro" id="IPR011009">
    <property type="entry name" value="Kinase-like_dom_sf"/>
</dbReference>
<evidence type="ECO:0000313" key="3">
    <source>
        <dbReference type="Proteomes" id="UP000054869"/>
    </source>
</evidence>
<reference evidence="2 3" key="1">
    <citation type="submission" date="2015-11" db="EMBL/GenBank/DDBJ databases">
        <title>Genomic analysis of 38 Legionella species identifies large and diverse effector repertoires.</title>
        <authorList>
            <person name="Burstein D."/>
            <person name="Amaro F."/>
            <person name="Zusman T."/>
            <person name="Lifshitz Z."/>
            <person name="Cohen O."/>
            <person name="Gilbert J.A."/>
            <person name="Pupko T."/>
            <person name="Shuman H.A."/>
            <person name="Segal G."/>
        </authorList>
    </citation>
    <scope>NUCLEOTIDE SEQUENCE [LARGE SCALE GENOMIC DNA]</scope>
    <source>
        <strain evidence="2 3">ATCC 49751</strain>
    </source>
</reference>
<dbReference type="AlphaFoldDB" id="A0A0W0VMD6"/>
<dbReference type="EMBL" id="LNYI01000033">
    <property type="protein sequence ID" value="KTD20953.1"/>
    <property type="molecule type" value="Genomic_DNA"/>
</dbReference>
<dbReference type="Gene3D" id="1.25.40.20">
    <property type="entry name" value="Ankyrin repeat-containing domain"/>
    <property type="match status" value="1"/>
</dbReference>
<dbReference type="Gene3D" id="1.10.510.10">
    <property type="entry name" value="Transferase(Phosphotransferase) domain 1"/>
    <property type="match status" value="1"/>
</dbReference>
<evidence type="ECO:0000313" key="2">
    <source>
        <dbReference type="EMBL" id="KTD20953.1"/>
    </source>
</evidence>
<keyword evidence="3" id="KW-1185">Reference proteome</keyword>
<comment type="caution">
    <text evidence="2">The sequence shown here is derived from an EMBL/GenBank/DDBJ whole genome shotgun (WGS) entry which is preliminary data.</text>
</comment>
<evidence type="ECO:0000256" key="1">
    <source>
        <dbReference type="SAM" id="MobiDB-lite"/>
    </source>
</evidence>
<protein>
    <recommendedName>
        <fullName evidence="4">Protein kinase domain-containing protein</fullName>
    </recommendedName>
</protein>
<dbReference type="RefSeq" id="WP_028372312.1">
    <property type="nucleotide sequence ID" value="NZ_CAAAJD010000002.1"/>
</dbReference>
<gene>
    <name evidence="2" type="ORF">Llan_1683</name>
</gene>
<name>A0A0W0VMD6_9GAMM</name>
<dbReference type="Proteomes" id="UP000054869">
    <property type="component" value="Unassembled WGS sequence"/>
</dbReference>
<dbReference type="PATRIC" id="fig|45067.4.peg.1760"/>